<accession>A0A8B9H0N7</accession>
<proteinExistence type="predicted"/>
<dbReference type="SMART" id="SM00060">
    <property type="entry name" value="FN3"/>
    <property type="match status" value="2"/>
</dbReference>
<dbReference type="PANTHER" id="PTHR31594:SF16">
    <property type="entry name" value="SI:CH211-281L24.3"/>
    <property type="match status" value="1"/>
</dbReference>
<evidence type="ECO:0000313" key="2">
    <source>
        <dbReference type="EMBL" id="KAG9277512.1"/>
    </source>
</evidence>
<evidence type="ECO:0000313" key="5">
    <source>
        <dbReference type="Proteomes" id="UP000752171"/>
    </source>
</evidence>
<dbReference type="Proteomes" id="UP000694621">
    <property type="component" value="Unplaced"/>
</dbReference>
<dbReference type="Gene3D" id="3.40.50.300">
    <property type="entry name" value="P-loop containing nucleotide triphosphate hydrolases"/>
    <property type="match status" value="1"/>
</dbReference>
<evidence type="ECO:0000259" key="1">
    <source>
        <dbReference type="PROSITE" id="PS50853"/>
    </source>
</evidence>
<dbReference type="CDD" id="cd00063">
    <property type="entry name" value="FN3"/>
    <property type="match status" value="2"/>
</dbReference>
<evidence type="ECO:0000313" key="4">
    <source>
        <dbReference type="Proteomes" id="UP000694621"/>
    </source>
</evidence>
<name>A0A8B9H0N7_ASTMX</name>
<dbReference type="Proteomes" id="UP000752171">
    <property type="component" value="Unassembled WGS sequence"/>
</dbReference>
<dbReference type="InterPro" id="IPR048997">
    <property type="entry name" value="Stonustoxin-like_helical"/>
</dbReference>
<dbReference type="PANTHER" id="PTHR31594">
    <property type="entry name" value="AIG1-TYPE G DOMAIN-CONTAINING PROTEIN"/>
    <property type="match status" value="1"/>
</dbReference>
<sequence length="988" mass="111790">MAEPQTIEIACLGRPFQLGMLYDCRRDALIPGLTLWDSEILKDKISVQNQANTDFKIFASDSTEDKSHALHVSASLEASFLSGLVSVKGSAEFLNNKKKSMKQSRVTLQYRASTHFKQLTMDHLGAGNIKHQNVFEQGFATHVVTAVLYGAQAFFVFDREVSSSEKEQKISGNLQAAIKKIPFISIEGQASLDMTEEENMEANKFSCTFHGDFSLPRNPVTFNDAIQVCADLSTILGKDGENAVPMTVWLFPLVKLDSAAAKLVREISISLVKRCKSVLDELDGFDMRCQDLIKNNVSMKFSEIENKLKKFRDLCSQHKLIFQKILCQLLPVIQGGGKEEEALATALISLEQSPFRSNLINAYLNNRDREINLVESYLKKMEAVDVITSSSELEKLTLDFNNEYVVVFALSSLEQNDKYISDLEEFLYKSSSDETLPYKPDPSSASQQWFNSNEVKALTRQTVQSFLDFYEANRHKENVKFCIASIPDTNTPAASVHVYQDGELLSSQFQLPRKPCDPVITKVEHDCVHLEIKPALHDTNSIESYCILYRKKESSDWTEVVLKANSAQLTINQLEVHSDYQLKFSAICCIGVGPSSKAATFKTPPCSPPGILKLSKAKTHSISVFWTKPITVGKNVNELGYVIEFRENSKGEKDDDWDSVEASDNNFSTVDGLDEDTAYTMRVSAKYGNAEKSLPSEERVLRTSPFLEELRYESSKSPKNPFIHFFGCQSRLRKAKDMKDKVIMVVGADDVTNTTVCNLMTNYILGVKWEDNFRIRLVPKFFVYNELFDDIAYAPNRVHSYELHHSPSFQVPFSVTIVDTPGFSSRTASFDDILNTIKRFLQKTSRIDHIDVICFALQHNFDLVYKLIFEQILSIFPENITENLMIFLKSGDQNVLEAIQGAGLSFPKRQDGDHVHFRFNTVPLFQPKQAEDGQMQMEWNSDFQQMKGFFKALEIMESKDLTAIRRVHPEYNGPPLEDFGPGLLDLFE</sequence>
<dbReference type="InterPro" id="IPR040581">
    <property type="entry name" value="Thioredoxin_11"/>
</dbReference>
<protein>
    <submittedName>
        <fullName evidence="2">Stonustoxin subunit alpha-like</fullName>
    </submittedName>
</protein>
<dbReference type="Gene3D" id="2.60.40.10">
    <property type="entry name" value="Immunoglobulins"/>
    <property type="match status" value="2"/>
</dbReference>
<dbReference type="OrthoDB" id="8954335at2759"/>
<feature type="domain" description="Fibronectin type-III" evidence="1">
    <location>
        <begin position="514"/>
        <end position="606"/>
    </location>
</feature>
<gene>
    <name evidence="2" type="ORF">AMEX_G7521</name>
</gene>
<organism evidence="3 4">
    <name type="scientific">Astyanax mexicanus</name>
    <name type="common">Blind cave fish</name>
    <name type="synonym">Astyanax fasciatus mexicanus</name>
    <dbReference type="NCBI Taxonomy" id="7994"/>
    <lineage>
        <taxon>Eukaryota</taxon>
        <taxon>Metazoa</taxon>
        <taxon>Chordata</taxon>
        <taxon>Craniata</taxon>
        <taxon>Vertebrata</taxon>
        <taxon>Euteleostomi</taxon>
        <taxon>Actinopterygii</taxon>
        <taxon>Neopterygii</taxon>
        <taxon>Teleostei</taxon>
        <taxon>Ostariophysi</taxon>
        <taxon>Characiformes</taxon>
        <taxon>Characoidei</taxon>
        <taxon>Acestrorhamphidae</taxon>
        <taxon>Acestrorhamphinae</taxon>
        <taxon>Astyanax</taxon>
    </lineage>
</organism>
<reference evidence="2 5" key="1">
    <citation type="submission" date="2021-07" db="EMBL/GenBank/DDBJ databases">
        <authorList>
            <person name="Imarazene B."/>
            <person name="Zahm M."/>
            <person name="Klopp C."/>
            <person name="Cabau C."/>
            <person name="Beille S."/>
            <person name="Jouanno E."/>
            <person name="Castinel A."/>
            <person name="Lluch J."/>
            <person name="Gil L."/>
            <person name="Kuchtly C."/>
            <person name="Lopez Roques C."/>
            <person name="Donnadieu C."/>
            <person name="Parrinello H."/>
            <person name="Journot L."/>
            <person name="Du K."/>
            <person name="Schartl M."/>
            <person name="Retaux S."/>
            <person name="Guiguen Y."/>
        </authorList>
    </citation>
    <scope>NUCLEOTIDE SEQUENCE [LARGE SCALE GENOMIC DNA]</scope>
    <source>
        <strain evidence="2">Pach_M1</strain>
        <tissue evidence="2">Testis</tissue>
    </source>
</reference>
<feature type="domain" description="Fibronectin type-III" evidence="1">
    <location>
        <begin position="608"/>
        <end position="706"/>
    </location>
</feature>
<evidence type="ECO:0000313" key="3">
    <source>
        <dbReference type="Ensembl" id="ENSAMXP00005005481.1"/>
    </source>
</evidence>
<dbReference type="PROSITE" id="PS50853">
    <property type="entry name" value="FN3"/>
    <property type="match status" value="2"/>
</dbReference>
<dbReference type="InterPro" id="IPR052090">
    <property type="entry name" value="Cytolytic_pore-forming_toxin"/>
</dbReference>
<dbReference type="Ensembl" id="ENSAMXT00005006259.1">
    <property type="protein sequence ID" value="ENSAMXP00005005481.1"/>
    <property type="gene ID" value="ENSAMXG00005003279.1"/>
</dbReference>
<dbReference type="SUPFAM" id="SSF49265">
    <property type="entry name" value="Fibronectin type III"/>
    <property type="match status" value="1"/>
</dbReference>
<dbReference type="InterPro" id="IPR003961">
    <property type="entry name" value="FN3_dom"/>
</dbReference>
<dbReference type="Pfam" id="PF18078">
    <property type="entry name" value="Thioredoxin_11"/>
    <property type="match status" value="1"/>
</dbReference>
<dbReference type="AlphaFoldDB" id="A0A8B9H0N7"/>
<dbReference type="InterPro" id="IPR013783">
    <property type="entry name" value="Ig-like_fold"/>
</dbReference>
<dbReference type="Pfam" id="PF00041">
    <property type="entry name" value="fn3"/>
    <property type="match status" value="1"/>
</dbReference>
<dbReference type="InterPro" id="IPR036116">
    <property type="entry name" value="FN3_sf"/>
</dbReference>
<dbReference type="EMBL" id="JAICCE010000005">
    <property type="protein sequence ID" value="KAG9277512.1"/>
    <property type="molecule type" value="Genomic_DNA"/>
</dbReference>
<dbReference type="InterPro" id="IPR027417">
    <property type="entry name" value="P-loop_NTPase"/>
</dbReference>
<reference evidence="3" key="2">
    <citation type="submission" date="2025-05" db="UniProtKB">
        <authorList>
            <consortium name="Ensembl"/>
        </authorList>
    </citation>
    <scope>IDENTIFICATION</scope>
</reference>
<dbReference type="Pfam" id="PF21109">
    <property type="entry name" value="Stonustoxin_helical"/>
    <property type="match status" value="1"/>
</dbReference>